<dbReference type="Gene3D" id="2.60.40.10">
    <property type="entry name" value="Immunoglobulins"/>
    <property type="match status" value="1"/>
</dbReference>
<dbReference type="SUPFAM" id="SSF63829">
    <property type="entry name" value="Calcium-dependent phosphotriesterase"/>
    <property type="match status" value="1"/>
</dbReference>
<accession>A0A1M4S9A3</accession>
<keyword evidence="1" id="KW-0732">Signal</keyword>
<dbReference type="NCBIfam" id="TIGR04131">
    <property type="entry name" value="Bac_Flav_CTERM"/>
    <property type="match status" value="1"/>
</dbReference>
<proteinExistence type="predicted"/>
<gene>
    <name evidence="2" type="ORF">SAMN05444278_10125</name>
</gene>
<dbReference type="EMBL" id="FQTW01000001">
    <property type="protein sequence ID" value="SHE28748.1"/>
    <property type="molecule type" value="Genomic_DNA"/>
</dbReference>
<evidence type="ECO:0000256" key="1">
    <source>
        <dbReference type="SAM" id="SignalP"/>
    </source>
</evidence>
<keyword evidence="3" id="KW-1185">Reference proteome</keyword>
<organism evidence="2 3">
    <name type="scientific">Psychroflexus salarius</name>
    <dbReference type="NCBI Taxonomy" id="1155689"/>
    <lineage>
        <taxon>Bacteria</taxon>
        <taxon>Pseudomonadati</taxon>
        <taxon>Bacteroidota</taxon>
        <taxon>Flavobacteriia</taxon>
        <taxon>Flavobacteriales</taxon>
        <taxon>Flavobacteriaceae</taxon>
        <taxon>Psychroflexus</taxon>
    </lineage>
</organism>
<evidence type="ECO:0000313" key="3">
    <source>
        <dbReference type="Proteomes" id="UP000184462"/>
    </source>
</evidence>
<dbReference type="InterPro" id="IPR015943">
    <property type="entry name" value="WD40/YVTN_repeat-like_dom_sf"/>
</dbReference>
<evidence type="ECO:0000313" key="2">
    <source>
        <dbReference type="EMBL" id="SHE28748.1"/>
    </source>
</evidence>
<reference evidence="2 3" key="1">
    <citation type="submission" date="2016-11" db="EMBL/GenBank/DDBJ databases">
        <authorList>
            <person name="Jaros S."/>
            <person name="Januszkiewicz K."/>
            <person name="Wedrychowicz H."/>
        </authorList>
    </citation>
    <scope>NUCLEOTIDE SEQUENCE [LARGE SCALE GENOMIC DNA]</scope>
    <source>
        <strain evidence="2 3">DSM 25661</strain>
    </source>
</reference>
<feature type="chain" id="PRO_5012341131" evidence="1">
    <location>
        <begin position="19"/>
        <end position="858"/>
    </location>
</feature>
<name>A0A1M4S9A3_9FLAO</name>
<dbReference type="AlphaFoldDB" id="A0A1M4S9A3"/>
<dbReference type="RefSeq" id="WP_234949738.1">
    <property type="nucleotide sequence ID" value="NZ_FQTW01000001.1"/>
</dbReference>
<dbReference type="Proteomes" id="UP000184462">
    <property type="component" value="Unassembled WGS sequence"/>
</dbReference>
<protein>
    <submittedName>
        <fullName evidence="2">Gliding motility-associated C-terminal domain-containing protein</fullName>
    </submittedName>
</protein>
<dbReference type="InterPro" id="IPR013783">
    <property type="entry name" value="Ig-like_fold"/>
</dbReference>
<sequence length="858" mass="95098">MRLYFLSLFLLISFYNYSQGEANNWYFGNNAGITFNTSPPTALLDGALSTNEGCSSISAPNGDLLFYTDGRTVWNRNHLPMENANYSPSTNFDGLNGDPSSTSSGLIVPHPTNTNLYFVFTLDEPHHDNAFAYPNQGPADQQGNPIPNYTDVPFHEVPTDDDGFNNGLNYSVVDMSLNNGLGDVIPNQKNIELITYDPNNPEHLKFKASEKITAVRGGDCSSIWIIVHFIDSFYAFKIDENGIDETPVISTAGPSITTDNYRRAALGYMKASPDGTKIVSANNTTNYNPADANQDAGDGNVYLFDFDNNTGVVSNAQMLIEGFNAYGVAFSSNSTKAYATTNNRTIWQWDLTANDVPNSGEIVVDDFSNKGGMQLAPDGKIYVTNLNQSQLGVIENPEEDPENLVYNQNGISLSGRTSTFGLPPFIQSLFLNKIDIVNLGNVLTTNLDLCENESYTLGYDDIPNATYTWKLNDEVVANQNSASFEVTLPENVNLPYTEFYTLEVDLNDGSCPLIGTARVTFSEIPEYQNATLTECVNEGETVSNFNLNEAVSQLLQDTNLTENQVEVSYFLNFDDAINEENSITEISSFQSTSNNQPIIAKITQNNCTDYQQITLISGQLPELGNDTSQFYCLENLPELLQIDSGIPIIEQANYSYSWNTGQTTPSIGVNQAGIYTVTVTNNMTGCSTSRSHEVIESNIASFDFEVEDTTQENNTISIIVTTESLGDYEYALEYPFDFQDEPLFEGLAPGIYDVFVRDKNGCGTRKERVGLLGVRDFFTPNNDGVNDFWQLEGIVKADIRIDYIQVFDRYGKHIASFSQESKGWDGTYKGKPMPSNDYWYVIKLQDGLVLKGNFTLKR</sequence>
<dbReference type="Gene3D" id="2.130.10.10">
    <property type="entry name" value="YVTN repeat-like/Quinoprotein amine dehydrogenase"/>
    <property type="match status" value="1"/>
</dbReference>
<dbReference type="InterPro" id="IPR026341">
    <property type="entry name" value="T9SS_type_B"/>
</dbReference>
<dbReference type="Pfam" id="PF13585">
    <property type="entry name" value="CHU_C"/>
    <property type="match status" value="1"/>
</dbReference>
<feature type="signal peptide" evidence="1">
    <location>
        <begin position="1"/>
        <end position="18"/>
    </location>
</feature>
<dbReference type="STRING" id="1155689.SAMN05444278_10125"/>